<dbReference type="PANTHER" id="PTHR30203">
    <property type="entry name" value="OUTER MEMBRANE CATION EFFLUX PROTEIN"/>
    <property type="match status" value="1"/>
</dbReference>
<evidence type="ECO:0000313" key="1">
    <source>
        <dbReference type="EMBL" id="OIQ98339.1"/>
    </source>
</evidence>
<dbReference type="PROSITE" id="PS51257">
    <property type="entry name" value="PROKAR_LIPOPROTEIN"/>
    <property type="match status" value="1"/>
</dbReference>
<dbReference type="GO" id="GO:0015562">
    <property type="term" value="F:efflux transmembrane transporter activity"/>
    <property type="evidence" value="ECO:0007669"/>
    <property type="project" value="InterPro"/>
</dbReference>
<dbReference type="Pfam" id="PF02321">
    <property type="entry name" value="OEP"/>
    <property type="match status" value="2"/>
</dbReference>
<sequence length="475" mass="49200">MNRALLTTVPLLALALSACAVGPDFTPPKAPAVNTYGGNAPDKAGIALGKTAPAAWWTSFRSDKLDKVVAMALAANHDLAASRANLAAMRAQVDAAESGLYPHLAATAGAARNKEDLAQFGFKMPPPVFDLYSVGGEVSYSLDLFGKTRRAIEAADAQADAGRYELSAASLAVAGNVAAQAFSIAMLRAQTAAAEDMVKAADQSVALARLSEQRGYGSHLDLLMAETQAAASRARLPALRQQLTMARHALAVLVGKGPGEWQAPDFDLADFTLPAPLPVSLPSALVHQRPDILAAEAMLHEASAKVGVATAQAYPDITLSASVLQGAFEPHQLFSSGYGGAGLGVGILAPLFEGGAIEANRKSAVAGYNAAVALYEQTVVQGLNQTADLLEAVQHGRQGLAAAETANSAAQQAFAMARASYQAGEITLPTLLEAQNHAAQARQSYAEARAQLLTTAARLFVATGAGWEQALKPQK</sequence>
<reference evidence="1" key="1">
    <citation type="submission" date="2016-10" db="EMBL/GenBank/DDBJ databases">
        <title>Sequence of Gallionella enrichment culture.</title>
        <authorList>
            <person name="Poehlein A."/>
            <person name="Muehling M."/>
            <person name="Daniel R."/>
        </authorList>
    </citation>
    <scope>NUCLEOTIDE SEQUENCE</scope>
</reference>
<dbReference type="Gene3D" id="1.20.1600.10">
    <property type="entry name" value="Outer membrane efflux proteins (OEP)"/>
    <property type="match status" value="1"/>
</dbReference>
<dbReference type="PANTHER" id="PTHR30203:SF33">
    <property type="entry name" value="BLR4455 PROTEIN"/>
    <property type="match status" value="1"/>
</dbReference>
<dbReference type="InterPro" id="IPR003423">
    <property type="entry name" value="OMP_efflux"/>
</dbReference>
<organism evidence="1">
    <name type="scientific">mine drainage metagenome</name>
    <dbReference type="NCBI Taxonomy" id="410659"/>
    <lineage>
        <taxon>unclassified sequences</taxon>
        <taxon>metagenomes</taxon>
        <taxon>ecological metagenomes</taxon>
    </lineage>
</organism>
<name>A0A1J5S996_9ZZZZ</name>
<protein>
    <submittedName>
        <fullName evidence="1">Outer membrane protein OprM</fullName>
    </submittedName>
</protein>
<dbReference type="NCBIfam" id="TIGR01845">
    <property type="entry name" value="outer_NodT"/>
    <property type="match status" value="1"/>
</dbReference>
<accession>A0A1J5S996</accession>
<dbReference type="InterPro" id="IPR010131">
    <property type="entry name" value="MdtP/NodT-like"/>
</dbReference>
<dbReference type="EMBL" id="MLJW01000120">
    <property type="protein sequence ID" value="OIQ98339.1"/>
    <property type="molecule type" value="Genomic_DNA"/>
</dbReference>
<dbReference type="SUPFAM" id="SSF56954">
    <property type="entry name" value="Outer membrane efflux proteins (OEP)"/>
    <property type="match status" value="1"/>
</dbReference>
<proteinExistence type="predicted"/>
<comment type="caution">
    <text evidence="1">The sequence shown here is derived from an EMBL/GenBank/DDBJ whole genome shotgun (WGS) entry which is preliminary data.</text>
</comment>
<dbReference type="AlphaFoldDB" id="A0A1J5S996"/>
<gene>
    <name evidence="1" type="primary">oprM_20</name>
    <name evidence="1" type="ORF">GALL_196170</name>
</gene>
<dbReference type="GO" id="GO:0016020">
    <property type="term" value="C:membrane"/>
    <property type="evidence" value="ECO:0007669"/>
    <property type="project" value="InterPro"/>
</dbReference>